<dbReference type="Pfam" id="PF19749">
    <property type="entry name" value="DUF6236"/>
    <property type="match status" value="1"/>
</dbReference>
<feature type="transmembrane region" description="Helical" evidence="1">
    <location>
        <begin position="327"/>
        <end position="346"/>
    </location>
</feature>
<organism evidence="2 3">
    <name type="scientific">Anabaena azotica FACHB-119</name>
    <dbReference type="NCBI Taxonomy" id="947527"/>
    <lineage>
        <taxon>Bacteria</taxon>
        <taxon>Bacillati</taxon>
        <taxon>Cyanobacteriota</taxon>
        <taxon>Cyanophyceae</taxon>
        <taxon>Nostocales</taxon>
        <taxon>Nostocaceae</taxon>
        <taxon>Anabaena</taxon>
        <taxon>Anabaena azotica</taxon>
    </lineage>
</organism>
<evidence type="ECO:0000256" key="1">
    <source>
        <dbReference type="SAM" id="Phobius"/>
    </source>
</evidence>
<gene>
    <name evidence="2" type="ORF">H6G83_18710</name>
</gene>
<dbReference type="Proteomes" id="UP000661112">
    <property type="component" value="Unassembled WGS sequence"/>
</dbReference>
<keyword evidence="1" id="KW-0812">Transmembrane</keyword>
<reference evidence="2 3" key="1">
    <citation type="journal article" date="2020" name="ISME J.">
        <title>Comparative genomics reveals insights into cyanobacterial evolution and habitat adaptation.</title>
        <authorList>
            <person name="Chen M.Y."/>
            <person name="Teng W.K."/>
            <person name="Zhao L."/>
            <person name="Hu C.X."/>
            <person name="Zhou Y.K."/>
            <person name="Han B.P."/>
            <person name="Song L.R."/>
            <person name="Shu W.S."/>
        </authorList>
    </citation>
    <scope>NUCLEOTIDE SEQUENCE [LARGE SCALE GENOMIC DNA]</scope>
    <source>
        <strain evidence="2 3">FACHB-119</strain>
    </source>
</reference>
<comment type="caution">
    <text evidence="2">The sequence shown here is derived from an EMBL/GenBank/DDBJ whole genome shotgun (WGS) entry which is preliminary data.</text>
</comment>
<name>A0ABR8D607_9NOST</name>
<dbReference type="RefSeq" id="WP_190475047.1">
    <property type="nucleotide sequence ID" value="NZ_JACJSG010000026.1"/>
</dbReference>
<dbReference type="EMBL" id="JACJSG010000026">
    <property type="protein sequence ID" value="MBD2502615.1"/>
    <property type="molecule type" value="Genomic_DNA"/>
</dbReference>
<keyword evidence="1" id="KW-1133">Transmembrane helix</keyword>
<keyword evidence="1" id="KW-0472">Membrane</keyword>
<accession>A0ABR8D607</accession>
<proteinExistence type="predicted"/>
<dbReference type="InterPro" id="IPR046203">
    <property type="entry name" value="DUF6236"/>
</dbReference>
<keyword evidence="3" id="KW-1185">Reference proteome</keyword>
<protein>
    <submittedName>
        <fullName evidence="2">Uncharacterized protein</fullName>
    </submittedName>
</protein>
<evidence type="ECO:0000313" key="2">
    <source>
        <dbReference type="EMBL" id="MBD2502615.1"/>
    </source>
</evidence>
<sequence length="373" mass="42776">MAFTKALYYPWVDIKDEGWLKNAVLYWDHVQTIVPISIENPYSNSTSLELLDEGLLSPFEVQSSMTEIRDLTDDVYKYLDSQEGIEVLLAQEISETHQIHFDKISNEIRELVEIHPDKLPEKIRAELKVGLRSERDGWITVDKRFASFYMTLLATRLSDQVGSGLLTDIPGNNKLANSAKLDAKLSLPKFRRHRYDYEDHRSHRNMPISLSQGMLADLILEMIKIDPETPVIEIIKFRRRYADELGRFRVKIAKLTESVSNDTSFSRLHQQINDLYVNEVQPEINTLKRILSEQRIRWVAENFLKVTFFSTGAASLPLAVLGLSVPLSLLVGAGISLTASAILYNCDKANSLRQNPFSYLLVAEKELKYKWLN</sequence>
<evidence type="ECO:0000313" key="3">
    <source>
        <dbReference type="Proteomes" id="UP000661112"/>
    </source>
</evidence>